<evidence type="ECO:0000256" key="8">
    <source>
        <dbReference type="SAM" id="Phobius"/>
    </source>
</evidence>
<dbReference type="InterPro" id="IPR008456">
    <property type="entry name" value="Collagen-bd_dom"/>
</dbReference>
<evidence type="ECO:0000259" key="10">
    <source>
        <dbReference type="Pfam" id="PF00746"/>
    </source>
</evidence>
<feature type="domain" description="Collagen binding" evidence="11">
    <location>
        <begin position="371"/>
        <end position="492"/>
    </location>
</feature>
<feature type="domain" description="SpaA-like prealbumin fold" evidence="12">
    <location>
        <begin position="1265"/>
        <end position="1353"/>
    </location>
</feature>
<accession>A0ABY4F2I0</accession>
<feature type="domain" description="Gram-positive cocci surface proteins LPxTG" evidence="10">
    <location>
        <begin position="2203"/>
        <end position="2240"/>
    </location>
</feature>
<feature type="compositionally biased region" description="Polar residues" evidence="7">
    <location>
        <begin position="187"/>
        <end position="203"/>
    </location>
</feature>
<dbReference type="Gene3D" id="2.60.40.740">
    <property type="match status" value="5"/>
</dbReference>
<feature type="domain" description="Collagen binding" evidence="11">
    <location>
        <begin position="784"/>
        <end position="913"/>
    </location>
</feature>
<feature type="compositionally biased region" description="Basic and acidic residues" evidence="7">
    <location>
        <begin position="128"/>
        <end position="143"/>
    </location>
</feature>
<dbReference type="PANTHER" id="PTHR36108">
    <property type="entry name" value="COLOSSIN-B-RELATED"/>
    <property type="match status" value="1"/>
</dbReference>
<evidence type="ECO:0000256" key="3">
    <source>
        <dbReference type="ARBA" id="ARBA00022512"/>
    </source>
</evidence>
<keyword evidence="8" id="KW-1133">Transmembrane helix</keyword>
<dbReference type="Gene3D" id="2.60.40.1280">
    <property type="match status" value="2"/>
</dbReference>
<sequence>MGRKISILLICMLMFQTVTSFAVTTQDENENTVTSVFTNVSYTDADGNEVTDMSSATSTIQVNVDWSVEDLQIESGYAESYELPETLTADGNQQGTLHTEQTEVGTYEVSKEGIITVTFNDRIEEQHDAKGEFRFDTVNRKEEVAEEQSPDSNTDEKKVTKEKTQDDEPIATSEKQTTSSETKDTSNIDQSSDNGKVSISSQSMKEESASLASTEITDNIITDVTLYQRFEENGDRQELVPGEEIVVEHPYDEFQVELEYDFALPNDHSYGDGYQYTITVPEQFETVANPEPQPLTTATGTEFGTYIVNNNNEIIITFNENIENNSNISGYISLWSAFDAHYDGASQEEINFPVSSGGTVTYPIKFIPNASSIDKRGVPDKSYNTDTITWTVDFNKDLQTVENAVLQDETSGDHQFIDGSLHVYELAMNADGTINEEKTTEVTDEFGTTFPLALGSIDSAYRVVYETSIEDSEGTQYTNTATLDGDNIEPLNASASVSVARGEALEKFATDYNPTTQTTTWEIKYNYDEQSIAAVDALLKDTLGDNQQLVDPSSFEVLEVAINPDTGEETGTTDFTNYTVTDNNDGTFDFQFDQAINKAYKIRYETTAIDRIEESTTITNTVTDQFAHEADASQSISQQVLQKSNRSTDYNGKATEWQVMLNGDEYTMENVVFTDKLPEGFTPRDIVVEHNGEAWSNGDQYNMNFDASTQTLTITFNQPITNQVYITYKTDIDFDIIDNTKNTFENGAAITWNPEGSAETRTKTGSATFTPDQYTNANGFKGASYHVADKQIDWEIGVNYNNATLDQVVIEDVILDNQNFDINSIEVYHMTLTGGANGVETGEQLTLGNADNPDEYEVEAFTGPDGEEAFRVVLGDITSPYYITYQTDLHGELVKPRYDNTATVKSDNRDDFNLDASVSPYHGGEYSDKSGSQNNENPRVVNWRVNINYAQSTVSDVTITDTPSANQTLLQDSIKLYDTVATSNDITKGDQLVEGEDYTLEFTEDENGIVTFSLDFPETIDHAYVLEYDTYILYEGDGNISNDFQFDGAETTGLPTNDSVNQAINLGGIGGGIDGEVGSLEITKVDADNDSPLEGAEFTLYDNTGEQALRTYTTDTDGKVVFQNLLYGDYILKETNAPTGYVTGIANEQTVEVNGDPTNITIENEKIIRDVTLTKVDADTNQPLEGVVFELQDQDGNVVAGYEQLETNEDGKVTVRDLDPGSYSFVELEPLFGYHALEDPINFTIDSEQTEVKELVAENHIILGAVQLQKLDAENNNAPLANAVFQLEDEEGNKIVRNGQDQFTTDENGIIDIADLRPGTYYFSEIEAPQHYQLDATPVEVVVEKNETEPVVVTASNEWITGSVQLTKKGENGQLLEGVNFELQDQNGNTIQEGLTTDQDGKVVVSDLKPGLYQFVETKSIPGYQLNDTVEKFEIVKSQPEMLELEFTNALTPGSVELTKIGEEAETLEGAEFKLLDEAGNELQTAFVTDENGVITIDNLKPGNYQLVETKAPFGHELDETPIDFEISFNQQETLELTKENSRTTSSVVLTKQGERGTLLEGVIFELQNEQGETLQTGLTTDENGEILVDDLKPGNYQFVETETIPGYQIDETPVTFEIALGQEESTRVEAINELTTGTVQLTKVGEEEESLSGAAFKLLDEAGEALQSGLTTDDNGRIIINDLKPGNYQFVETKAPFGHDLNTSPISFTIDFNQQEIVTLTAENSRSTSSVVLTKSGERGNLLEGVEYELQDDAGNTLDTNLVTDENGELLVDQLKPGNYQLVETATIPGYDLDPTPIAFEIALGQTESTEIEAVNELTTGAVMLRKQGEEGEALANGEFSLLDEEGNVLQTGLTTNETGEIFVDQLKPGSYQFVETKAPFGHVLKKEPISFEIVFNQQAPLSLTAENERTTSSVQLTKVDDETGETLAGAVYQIRQNGEVIRDNLVTDENGQLFVDGLKPGSYQFVETEAPEGYTLDPTPIEFTIDLGQSETLALSTDNAIIKGDFALTKVDFDNPERPLAGVGFELQDADGHTIREDLQTDENGKLLINDLRPGQYLLVETGPLQGYQAHPAVTFTIGKGQLEAKEITITNKQTRSGVELTKLDRENKDNVLQGAEFKLQDEEGNIVAQGLTTDQDGKLIVDGLKPGVYSFIETKAPQGYLLDESPIAFTVERGQSTRTEVKAYNQMEQVSSNREEVEQEGSNLPSTATNIFNYILFGGLLMIGGTVVLTMYRRKKQQ</sequence>
<feature type="domain" description="SpaA-like prealbumin fold" evidence="12">
    <location>
        <begin position="1078"/>
        <end position="1166"/>
    </location>
</feature>
<feature type="domain" description="SDR-like Ig" evidence="13">
    <location>
        <begin position="57"/>
        <end position="147"/>
    </location>
</feature>
<feature type="domain" description="SpaA-like prealbumin fold" evidence="12">
    <location>
        <begin position="1915"/>
        <end position="1992"/>
    </location>
</feature>
<keyword evidence="3" id="KW-0134">Cell wall</keyword>
<dbReference type="InterPro" id="IPR019931">
    <property type="entry name" value="LPXTG_anchor"/>
</dbReference>
<dbReference type="InterPro" id="IPR011252">
    <property type="entry name" value="Fibrogen-bd_dom1"/>
</dbReference>
<feature type="domain" description="SDR-like Ig" evidence="13">
    <location>
        <begin position="251"/>
        <end position="340"/>
    </location>
</feature>
<dbReference type="InterPro" id="IPR013783">
    <property type="entry name" value="Ig-like_fold"/>
</dbReference>
<feature type="domain" description="SpaA-like prealbumin fold" evidence="12">
    <location>
        <begin position="1547"/>
        <end position="1622"/>
    </location>
</feature>
<feature type="domain" description="SpaA-like prealbumin fold" evidence="12">
    <location>
        <begin position="1362"/>
        <end position="1442"/>
    </location>
</feature>
<keyword evidence="5 9" id="KW-0732">Signal</keyword>
<dbReference type="EMBL" id="CP095072">
    <property type="protein sequence ID" value="UOQ50446.1"/>
    <property type="molecule type" value="Genomic_DNA"/>
</dbReference>
<comment type="subcellular location">
    <subcellularLocation>
        <location evidence="1">Secreted</location>
        <location evidence="1">Cell wall</location>
        <topology evidence="1">Peptidoglycan-anchor</topology>
    </subcellularLocation>
</comment>
<evidence type="ECO:0000256" key="1">
    <source>
        <dbReference type="ARBA" id="ARBA00004168"/>
    </source>
</evidence>
<evidence type="ECO:0000256" key="4">
    <source>
        <dbReference type="ARBA" id="ARBA00022525"/>
    </source>
</evidence>
<feature type="domain" description="Collagen binding" evidence="11">
    <location>
        <begin position="517"/>
        <end position="625"/>
    </location>
</feature>
<feature type="domain" description="SpaA-like prealbumin fold" evidence="12">
    <location>
        <begin position="1638"/>
        <end position="1724"/>
    </location>
</feature>
<evidence type="ECO:0000259" key="13">
    <source>
        <dbReference type="Pfam" id="PF17961"/>
    </source>
</evidence>
<feature type="domain" description="SpaA-like prealbumin fold" evidence="12">
    <location>
        <begin position="1170"/>
        <end position="1252"/>
    </location>
</feature>
<keyword evidence="15" id="KW-1185">Reference proteome</keyword>
<dbReference type="InterPro" id="IPR008966">
    <property type="entry name" value="Adhesion_dom_sf"/>
</dbReference>
<evidence type="ECO:0000313" key="14">
    <source>
        <dbReference type="EMBL" id="UOQ50446.1"/>
    </source>
</evidence>
<keyword evidence="4" id="KW-0964">Secreted</keyword>
<dbReference type="Pfam" id="PF00746">
    <property type="entry name" value="Gram_pos_anchor"/>
    <property type="match status" value="1"/>
</dbReference>
<dbReference type="Pfam" id="PF05737">
    <property type="entry name" value="Collagen_bind"/>
    <property type="match status" value="4"/>
</dbReference>
<dbReference type="SUPFAM" id="SSF49401">
    <property type="entry name" value="Bacterial adhesins"/>
    <property type="match status" value="7"/>
</dbReference>
<comment type="similarity">
    <text evidence="2">Belongs to the serine-aspartate repeat-containing protein (SDr) family.</text>
</comment>
<organism evidence="14 15">
    <name type="scientific">Gracilibacillus caseinilyticus</name>
    <dbReference type="NCBI Taxonomy" id="2932256"/>
    <lineage>
        <taxon>Bacteria</taxon>
        <taxon>Bacillati</taxon>
        <taxon>Bacillota</taxon>
        <taxon>Bacilli</taxon>
        <taxon>Bacillales</taxon>
        <taxon>Bacillaceae</taxon>
        <taxon>Gracilibacillus</taxon>
    </lineage>
</organism>
<gene>
    <name evidence="14" type="ORF">MUN88_10500</name>
</gene>
<name>A0ABY4F2I0_9BACI</name>
<evidence type="ECO:0000256" key="7">
    <source>
        <dbReference type="SAM" id="MobiDB-lite"/>
    </source>
</evidence>
<feature type="domain" description="SpaA-like prealbumin fold" evidence="12">
    <location>
        <begin position="2101"/>
        <end position="2184"/>
    </location>
</feature>
<dbReference type="Pfam" id="PF17802">
    <property type="entry name" value="SpaA"/>
    <property type="match status" value="12"/>
</dbReference>
<reference evidence="14 15" key="1">
    <citation type="submission" date="2022-04" db="EMBL/GenBank/DDBJ databases">
        <title>Gracilibacillus sp. isolated from saltern.</title>
        <authorList>
            <person name="Won M."/>
            <person name="Lee C.-M."/>
            <person name="Woen H.-Y."/>
            <person name="Kwon S.-W."/>
        </authorList>
    </citation>
    <scope>NUCLEOTIDE SEQUENCE [LARGE SCALE GENOMIC DNA]</scope>
    <source>
        <strain evidence="14 15">SSWR10-1</strain>
    </source>
</reference>
<evidence type="ECO:0000313" key="15">
    <source>
        <dbReference type="Proteomes" id="UP000831782"/>
    </source>
</evidence>
<dbReference type="InterPro" id="IPR041033">
    <property type="entry name" value="SpaA_PFL_dom_1"/>
</dbReference>
<feature type="domain" description="SpaA-like prealbumin fold" evidence="12">
    <location>
        <begin position="2007"/>
        <end position="2095"/>
    </location>
</feature>
<feature type="domain" description="Collagen binding" evidence="11">
    <location>
        <begin position="927"/>
        <end position="1052"/>
    </location>
</feature>
<dbReference type="Pfam" id="PF17961">
    <property type="entry name" value="Big_8"/>
    <property type="match status" value="2"/>
</dbReference>
<dbReference type="InterPro" id="IPR041171">
    <property type="entry name" value="SDR_Ig"/>
</dbReference>
<protein>
    <submittedName>
        <fullName evidence="14">Ig-like domain-containing protein</fullName>
    </submittedName>
</protein>
<proteinExistence type="inferred from homology"/>
<dbReference type="Gene3D" id="2.60.40.10">
    <property type="entry name" value="Immunoglobulins"/>
    <property type="match status" value="12"/>
</dbReference>
<keyword evidence="8" id="KW-0472">Membrane</keyword>
<feature type="region of interest" description="Disordered" evidence="7">
    <location>
        <begin position="128"/>
        <end position="212"/>
    </location>
</feature>
<evidence type="ECO:0000259" key="12">
    <source>
        <dbReference type="Pfam" id="PF17802"/>
    </source>
</evidence>
<keyword evidence="6" id="KW-0572">Peptidoglycan-anchor</keyword>
<evidence type="ECO:0000256" key="5">
    <source>
        <dbReference type="ARBA" id="ARBA00022729"/>
    </source>
</evidence>
<dbReference type="RefSeq" id="WP_244724170.1">
    <property type="nucleotide sequence ID" value="NZ_CP095072.1"/>
</dbReference>
<keyword evidence="8" id="KW-0812">Transmembrane</keyword>
<evidence type="ECO:0000256" key="6">
    <source>
        <dbReference type="ARBA" id="ARBA00023088"/>
    </source>
</evidence>
<feature type="domain" description="SpaA-like prealbumin fold" evidence="12">
    <location>
        <begin position="1823"/>
        <end position="1910"/>
    </location>
</feature>
<feature type="signal peptide" evidence="9">
    <location>
        <begin position="1"/>
        <end position="22"/>
    </location>
</feature>
<feature type="domain" description="SpaA-like prealbumin fold" evidence="12">
    <location>
        <begin position="1731"/>
        <end position="1813"/>
    </location>
</feature>
<evidence type="ECO:0000256" key="2">
    <source>
        <dbReference type="ARBA" id="ARBA00007257"/>
    </source>
</evidence>
<feature type="domain" description="SpaA-like prealbumin fold" evidence="12">
    <location>
        <begin position="1454"/>
        <end position="1540"/>
    </location>
</feature>
<dbReference type="SUPFAM" id="SSF49478">
    <property type="entry name" value="Cna protein B-type domain"/>
    <property type="match status" value="12"/>
</dbReference>
<dbReference type="Proteomes" id="UP000831782">
    <property type="component" value="Chromosome"/>
</dbReference>
<evidence type="ECO:0000256" key="9">
    <source>
        <dbReference type="SAM" id="SignalP"/>
    </source>
</evidence>
<feature type="transmembrane region" description="Helical" evidence="8">
    <location>
        <begin position="2214"/>
        <end position="2235"/>
    </location>
</feature>
<feature type="chain" id="PRO_5046879391" evidence="9">
    <location>
        <begin position="23"/>
        <end position="2241"/>
    </location>
</feature>
<dbReference type="PANTHER" id="PTHR36108:SF13">
    <property type="entry name" value="COLOSSIN-B-RELATED"/>
    <property type="match status" value="1"/>
</dbReference>
<feature type="compositionally biased region" description="Basic and acidic residues" evidence="7">
    <location>
        <begin position="154"/>
        <end position="166"/>
    </location>
</feature>
<evidence type="ECO:0000259" key="11">
    <source>
        <dbReference type="Pfam" id="PF05737"/>
    </source>
</evidence>